<dbReference type="EMBL" id="LGGP01000010">
    <property type="protein sequence ID" value="KUK82197.1"/>
    <property type="molecule type" value="Genomic_DNA"/>
</dbReference>
<dbReference type="AlphaFoldDB" id="A0A117M3E4"/>
<dbReference type="Proteomes" id="UP000054092">
    <property type="component" value="Unassembled WGS sequence"/>
</dbReference>
<organism evidence="1 2">
    <name type="scientific">Mesotoga prima</name>
    <dbReference type="NCBI Taxonomy" id="1184387"/>
    <lineage>
        <taxon>Bacteria</taxon>
        <taxon>Thermotogati</taxon>
        <taxon>Thermotogota</taxon>
        <taxon>Thermotogae</taxon>
        <taxon>Kosmotogales</taxon>
        <taxon>Kosmotogaceae</taxon>
        <taxon>Mesotoga</taxon>
    </lineage>
</organism>
<proteinExistence type="predicted"/>
<reference evidence="2" key="1">
    <citation type="journal article" date="2015" name="MBio">
        <title>Genome-Resolved Metagenomic Analysis Reveals Roles for Candidate Phyla and Other Microbial Community Members in Biogeochemical Transformations in Oil Reservoirs.</title>
        <authorList>
            <person name="Hu P."/>
            <person name="Tom L."/>
            <person name="Singh A."/>
            <person name="Thomas B.C."/>
            <person name="Baker B.J."/>
            <person name="Piceno Y.M."/>
            <person name="Andersen G.L."/>
            <person name="Banfield J.F."/>
        </authorList>
    </citation>
    <scope>NUCLEOTIDE SEQUENCE [LARGE SCALE GENOMIC DNA]</scope>
</reference>
<name>A0A117M3E4_9BACT</name>
<evidence type="ECO:0000313" key="2">
    <source>
        <dbReference type="Proteomes" id="UP000054092"/>
    </source>
</evidence>
<sequence length="32" mass="3755">MKREPKRIRKDIQKEIDKARSASALHGNFLAF</sequence>
<comment type="caution">
    <text evidence="1">The sequence shown here is derived from an EMBL/GenBank/DDBJ whole genome shotgun (WGS) entry which is preliminary data.</text>
</comment>
<protein>
    <submittedName>
        <fullName evidence="1">Uncharacterized protein</fullName>
    </submittedName>
</protein>
<evidence type="ECO:0000313" key="1">
    <source>
        <dbReference type="EMBL" id="KUK82197.1"/>
    </source>
</evidence>
<gene>
    <name evidence="1" type="ORF">XD94_0118</name>
</gene>
<accession>A0A117M3E4</accession>